<protein>
    <recommendedName>
        <fullName evidence="4 5">Large ribosomal subunit protein uL29</fullName>
    </recommendedName>
</protein>
<dbReference type="InterPro" id="IPR050063">
    <property type="entry name" value="Ribosomal_protein_uL29"/>
</dbReference>
<proteinExistence type="inferred from homology"/>
<dbReference type="GO" id="GO:0003735">
    <property type="term" value="F:structural constituent of ribosome"/>
    <property type="evidence" value="ECO:0007669"/>
    <property type="project" value="InterPro"/>
</dbReference>
<comment type="caution">
    <text evidence="6">The sequence shown here is derived from an EMBL/GenBank/DDBJ whole genome shotgun (WGS) entry which is preliminary data.</text>
</comment>
<comment type="similarity">
    <text evidence="1 5">Belongs to the universal ribosomal protein uL29 family.</text>
</comment>
<dbReference type="Gene3D" id="1.10.287.310">
    <property type="match status" value="1"/>
</dbReference>
<gene>
    <name evidence="5" type="primary">rpmC</name>
    <name evidence="6" type="ORF">A3I42_01225</name>
</gene>
<evidence type="ECO:0000256" key="5">
    <source>
        <dbReference type="HAMAP-Rule" id="MF_00374"/>
    </source>
</evidence>
<evidence type="ECO:0000313" key="7">
    <source>
        <dbReference type="Proteomes" id="UP000178264"/>
    </source>
</evidence>
<reference evidence="6 7" key="1">
    <citation type="journal article" date="2016" name="Nat. Commun.">
        <title>Thousands of microbial genomes shed light on interconnected biogeochemical processes in an aquifer system.</title>
        <authorList>
            <person name="Anantharaman K."/>
            <person name="Brown C.T."/>
            <person name="Hug L.A."/>
            <person name="Sharon I."/>
            <person name="Castelle C.J."/>
            <person name="Probst A.J."/>
            <person name="Thomas B.C."/>
            <person name="Singh A."/>
            <person name="Wilkins M.J."/>
            <person name="Karaoz U."/>
            <person name="Brodie E.L."/>
            <person name="Williams K.H."/>
            <person name="Hubbard S.S."/>
            <person name="Banfield J.F."/>
        </authorList>
    </citation>
    <scope>NUCLEOTIDE SEQUENCE [LARGE SCALE GENOMIC DNA]</scope>
</reference>
<evidence type="ECO:0000256" key="1">
    <source>
        <dbReference type="ARBA" id="ARBA00009254"/>
    </source>
</evidence>
<dbReference type="GO" id="GO:0006412">
    <property type="term" value="P:translation"/>
    <property type="evidence" value="ECO:0007669"/>
    <property type="project" value="UniProtKB-UniRule"/>
</dbReference>
<evidence type="ECO:0000256" key="2">
    <source>
        <dbReference type="ARBA" id="ARBA00022980"/>
    </source>
</evidence>
<keyword evidence="2 5" id="KW-0689">Ribosomal protein</keyword>
<organism evidence="6 7">
    <name type="scientific">Candidatus Uhrbacteria bacterium RIFCSPLOWO2_02_FULL_49_11</name>
    <dbReference type="NCBI Taxonomy" id="1802409"/>
    <lineage>
        <taxon>Bacteria</taxon>
        <taxon>Candidatus Uhriibacteriota</taxon>
    </lineage>
</organism>
<dbReference type="GO" id="GO:0022625">
    <property type="term" value="C:cytosolic large ribosomal subunit"/>
    <property type="evidence" value="ECO:0007669"/>
    <property type="project" value="TreeGrafter"/>
</dbReference>
<dbReference type="PANTHER" id="PTHR10916:SF0">
    <property type="entry name" value="LARGE RIBOSOMAL SUBUNIT PROTEIN UL29C"/>
    <property type="match status" value="1"/>
</dbReference>
<dbReference type="InterPro" id="IPR036049">
    <property type="entry name" value="Ribosomal_uL29_sf"/>
</dbReference>
<keyword evidence="3 5" id="KW-0687">Ribonucleoprotein</keyword>
<dbReference type="Proteomes" id="UP000178264">
    <property type="component" value="Unassembled WGS sequence"/>
</dbReference>
<dbReference type="SUPFAM" id="SSF46561">
    <property type="entry name" value="Ribosomal protein L29 (L29p)"/>
    <property type="match status" value="1"/>
</dbReference>
<sequence length="66" mass="7815">MKMKELKEKTEEELKKALSELQGKLTDFKFRTAAGQQKDTREARQLRRTIARILTFTRSRAAHEHK</sequence>
<dbReference type="EMBL" id="MGER01000035">
    <property type="protein sequence ID" value="OGL88361.1"/>
    <property type="molecule type" value="Genomic_DNA"/>
</dbReference>
<evidence type="ECO:0000256" key="3">
    <source>
        <dbReference type="ARBA" id="ARBA00023274"/>
    </source>
</evidence>
<dbReference type="AlphaFoldDB" id="A0A1F7VD45"/>
<evidence type="ECO:0000313" key="6">
    <source>
        <dbReference type="EMBL" id="OGL88361.1"/>
    </source>
</evidence>
<dbReference type="NCBIfam" id="TIGR00012">
    <property type="entry name" value="L29"/>
    <property type="match status" value="1"/>
</dbReference>
<name>A0A1F7VD45_9BACT</name>
<dbReference type="HAMAP" id="MF_00374">
    <property type="entry name" value="Ribosomal_uL29"/>
    <property type="match status" value="1"/>
</dbReference>
<dbReference type="Pfam" id="PF00831">
    <property type="entry name" value="Ribosomal_L29"/>
    <property type="match status" value="1"/>
</dbReference>
<evidence type="ECO:0000256" key="4">
    <source>
        <dbReference type="ARBA" id="ARBA00035204"/>
    </source>
</evidence>
<dbReference type="PANTHER" id="PTHR10916">
    <property type="entry name" value="60S RIBOSOMAL PROTEIN L35/50S RIBOSOMAL PROTEIN L29"/>
    <property type="match status" value="1"/>
</dbReference>
<dbReference type="InterPro" id="IPR001854">
    <property type="entry name" value="Ribosomal_uL29"/>
</dbReference>
<accession>A0A1F7VD45</accession>